<dbReference type="GO" id="GO:0006260">
    <property type="term" value="P:DNA replication"/>
    <property type="evidence" value="ECO:0007669"/>
    <property type="project" value="InterPro"/>
</dbReference>
<dbReference type="GO" id="GO:0003677">
    <property type="term" value="F:DNA binding"/>
    <property type="evidence" value="ECO:0007669"/>
    <property type="project" value="InterPro"/>
</dbReference>
<evidence type="ECO:0008006" key="4">
    <source>
        <dbReference type="Google" id="ProtNLM"/>
    </source>
</evidence>
<gene>
    <name evidence="2" type="ORF">IB211_00467c</name>
</gene>
<keyword evidence="1" id="KW-0175">Coiled coil</keyword>
<evidence type="ECO:0000313" key="3">
    <source>
        <dbReference type="Proteomes" id="UP000064844"/>
    </source>
</evidence>
<feature type="coiled-coil region" evidence="1">
    <location>
        <begin position="418"/>
        <end position="457"/>
    </location>
</feature>
<organism evidence="2 3">
    <name type="scientific">Intestinimonas butyriciproducens</name>
    <dbReference type="NCBI Taxonomy" id="1297617"/>
    <lineage>
        <taxon>Bacteria</taxon>
        <taxon>Bacillati</taxon>
        <taxon>Bacillota</taxon>
        <taxon>Clostridia</taxon>
        <taxon>Eubacteriales</taxon>
        <taxon>Intestinimonas</taxon>
    </lineage>
</organism>
<name>A0A0S2W0H2_9FIRM</name>
<dbReference type="AlphaFoldDB" id="A0A0S2W0H2"/>
<evidence type="ECO:0000313" key="2">
    <source>
        <dbReference type="EMBL" id="ALP92862.1"/>
    </source>
</evidence>
<sequence length="783" mass="89031">MNNFCLKRKVRMQMMKIRVHIDPKGYDEKPSGKEIGGIKSRLQKGTSPSLVTLEELVQKIKTGHSISPGIMDGMSAKNWKGQQLFMVDIDNEEDGPILRIKDARAICRDNGLPLAFCYQTFSYTKEHPKFRLGFVMDKPITDADMRKHIMETLVNLFPQSDKSCVNADRIFHGTNKSAKLLNENGRISWEDIEAVSFPVRPEEHRSGHSSHIEMRSDSELEELVRNFDLFGYLKKRNGGFRRTSKGVVFHNCEICEHHDNLMYVEETNTFCCRSEDKGGSIIDYLKYTEGLTTAQAIDKLKNELCEPMWKAPIPFEEVKLPSFPVDALPAPLCDWVKTVAENTETPVDMAAVCALAVLSCALQGKFIVHAKSGYDEPLNLYILIIANSGERKSPIVRMMTRPIYKYEDRENQRIQELMEADQANLSSWKKQIDMLERDGKTDEATKLRARCRELEHNRAKPLRLIADDITAEALTSLLAENKGLMTIISTEGGLFDTLAGRYSNNISIDTLLKAYSGDRIRVDRKGRESEVINDPALTMLLSAQDNVLEGLMGNEVFKSRGLTARILYCRPKSKMGTRHFDTPELPKELKAEYMKLILALLEIPVPANGVPQRIRLSPDAYHHIKEFFDWLEPQLVDNLEHMEGWGAKFIGNTLRIAGLLHCAQYKETASEIAMSPSTAKRAIRIAKYFLQHALCAYSIMGADKALRGAKRILKRLQGQDKRELTRYQIHRLCRGEFPRVEDTIPSIELLIEYGYLKERTYSAPTGGRPRGNGYILNPLFFDK</sequence>
<reference evidence="2 3" key="1">
    <citation type="journal article" date="2015" name="Nat. Commun.">
        <title>Production of butyrate from lysine and the Amadori product fructoselysine by a human gut commensal.</title>
        <authorList>
            <person name="Bui T.P."/>
            <person name="Ritari J."/>
            <person name="Boeren S."/>
            <person name="de Waard P."/>
            <person name="Plugge C.M."/>
            <person name="de Vos W.M."/>
        </authorList>
    </citation>
    <scope>NUCLEOTIDE SEQUENCE [LARGE SCALE GENOMIC DNA]</scope>
    <source>
        <strain evidence="2 3">AF211</strain>
    </source>
</reference>
<dbReference type="KEGG" id="ibu:IB211_00467c"/>
<reference evidence="3" key="2">
    <citation type="submission" date="2015-04" db="EMBL/GenBank/DDBJ databases">
        <title>A butyrogenic pathway from the amino acid lysine in a human gut commensal.</title>
        <authorList>
            <person name="de Vos W.M."/>
            <person name="Bui N.T.P."/>
            <person name="Plugge C.M."/>
            <person name="Ritari J."/>
        </authorList>
    </citation>
    <scope>NUCLEOTIDE SEQUENCE [LARGE SCALE GENOMIC DNA]</scope>
    <source>
        <strain evidence="3">AF211</strain>
    </source>
</reference>
<proteinExistence type="predicted"/>
<dbReference type="InterPro" id="IPR036977">
    <property type="entry name" value="DNA_primase_Znf_CHC2"/>
</dbReference>
<dbReference type="EMBL" id="CP011307">
    <property type="protein sequence ID" value="ALP92862.1"/>
    <property type="molecule type" value="Genomic_DNA"/>
</dbReference>
<dbReference type="InterPro" id="IPR025048">
    <property type="entry name" value="DUF3987"/>
</dbReference>
<dbReference type="SUPFAM" id="SSF57783">
    <property type="entry name" value="Zinc beta-ribbon"/>
    <property type="match status" value="1"/>
</dbReference>
<protein>
    <recommendedName>
        <fullName evidence="4">DUF3987 domain-containing protein</fullName>
    </recommendedName>
</protein>
<accession>A0A0S2W0H2</accession>
<keyword evidence="3" id="KW-1185">Reference proteome</keyword>
<dbReference type="GO" id="GO:0008270">
    <property type="term" value="F:zinc ion binding"/>
    <property type="evidence" value="ECO:0007669"/>
    <property type="project" value="InterPro"/>
</dbReference>
<dbReference type="Proteomes" id="UP000064844">
    <property type="component" value="Chromosome"/>
</dbReference>
<evidence type="ECO:0000256" key="1">
    <source>
        <dbReference type="SAM" id="Coils"/>
    </source>
</evidence>
<dbReference type="Pfam" id="PF13148">
    <property type="entry name" value="DUF3987"/>
    <property type="match status" value="1"/>
</dbReference>
<dbReference type="Gene3D" id="3.90.580.10">
    <property type="entry name" value="Zinc finger, CHC2-type domain"/>
    <property type="match status" value="1"/>
</dbReference>
<dbReference type="STRING" id="1297617.IB211_00467c"/>